<organism evidence="1 2">
    <name type="scientific">Streptomyces luteireticuli</name>
    <dbReference type="NCBI Taxonomy" id="173858"/>
    <lineage>
        <taxon>Bacteria</taxon>
        <taxon>Bacillati</taxon>
        <taxon>Actinomycetota</taxon>
        <taxon>Actinomycetes</taxon>
        <taxon>Kitasatosporales</taxon>
        <taxon>Streptomycetaceae</taxon>
        <taxon>Streptomyces</taxon>
    </lineage>
</organism>
<sequence length="126" mass="13218">MNWPDAEAVLVAWLASALGVRVCTDTPADLAEVLPLLRVRRIGGTDDGFRIDHALVDVDAFGPSRVDASALAARTRAALLDLLPGSTAAGAVVTAAGTVSAPARRPWENPNVHRFGATYTLHLHTA</sequence>
<comment type="caution">
    <text evidence="1">The sequence shown here is derived from an EMBL/GenBank/DDBJ whole genome shotgun (WGS) entry which is preliminary data.</text>
</comment>
<keyword evidence="2" id="KW-1185">Reference proteome</keyword>
<reference evidence="1 2" key="1">
    <citation type="journal article" date="2019" name="Int. J. Syst. Evol. Microbiol.">
        <title>The Global Catalogue of Microorganisms (GCM) 10K type strain sequencing project: providing services to taxonomists for standard genome sequencing and annotation.</title>
        <authorList>
            <consortium name="The Broad Institute Genomics Platform"/>
            <consortium name="The Broad Institute Genome Sequencing Center for Infectious Disease"/>
            <person name="Wu L."/>
            <person name="Ma J."/>
        </authorList>
    </citation>
    <scope>NUCLEOTIDE SEQUENCE [LARGE SCALE GENOMIC DNA]</scope>
    <source>
        <strain evidence="1 2">JCM 4788</strain>
    </source>
</reference>
<dbReference type="RefSeq" id="WP_344028854.1">
    <property type="nucleotide sequence ID" value="NZ_BAAABX010000055.1"/>
</dbReference>
<accession>A0ABN0YZF5</accession>
<gene>
    <name evidence="1" type="ORF">GCM10010357_51660</name>
</gene>
<evidence type="ECO:0000313" key="2">
    <source>
        <dbReference type="Proteomes" id="UP001500879"/>
    </source>
</evidence>
<dbReference type="EMBL" id="BAAABX010000055">
    <property type="protein sequence ID" value="GAA0423857.1"/>
    <property type="molecule type" value="Genomic_DNA"/>
</dbReference>
<proteinExistence type="predicted"/>
<protein>
    <recommendedName>
        <fullName evidence="3">DUF3168 domain-containing protein</fullName>
    </recommendedName>
</protein>
<dbReference type="Proteomes" id="UP001500879">
    <property type="component" value="Unassembled WGS sequence"/>
</dbReference>
<evidence type="ECO:0008006" key="3">
    <source>
        <dbReference type="Google" id="ProtNLM"/>
    </source>
</evidence>
<evidence type="ECO:0000313" key="1">
    <source>
        <dbReference type="EMBL" id="GAA0423857.1"/>
    </source>
</evidence>
<name>A0ABN0YZF5_9ACTN</name>